<sequence length="520" mass="56275">SDEWFLNALNGSGLLNRGFSDPTTNVNLLGLDDDRQGNVVEVGLKDEGSGSQKNMNSKGQDVHSVPDSPMLETTSSFGSTSSSPSLANLPPIRVHVEDQKEHKVGIEEQFAQFTVTATSVAATGGAGGAVKQQDEVFAAMSMPPPMPAGIAASGGGVGLNSGVVPGEYSNRGLSDDERSDHGVPVGYRKTQTPVIQPQGLPLQNQQKYSSGQDLASPDSISSDGSFTNPLSRQKPVIYQDPVVQIPSGVNRIPANAVDPKLNISDPNSIGRVQIQQQVQDSGYVLQQQQPQFDQQQQPQQQQQQQQFLHAAGAPHYIHHHQSGAVPISAYYPVYPSQQQHHHHQTQIDQQYPLYYVSARQPQAYNMPVQQPSINEAPTGIPSSRPQTPSNPTMAPTHVAYNPMRNAPLAKPEMTAAAGVYRTTNTGNPQLVQVQNSQHQQQYAGYSQIHHASQSVAPTSGTAATYAYEFTDPTHAQMYYTQPMAPNMPQYQTMTAVVLPDAPTQLPTDNIKPQIRTSQPI</sequence>
<protein>
    <submittedName>
        <fullName evidence="2">Uncharacterized protein</fullName>
    </submittedName>
</protein>
<feature type="compositionally biased region" description="Polar residues" evidence="1">
    <location>
        <begin position="193"/>
        <end position="231"/>
    </location>
</feature>
<reference evidence="2 3" key="1">
    <citation type="journal article" date="2019" name="Genome Biol. Evol.">
        <title>Insights into the evolution of the New World diploid cottons (Gossypium, subgenus Houzingenia) based on genome sequencing.</title>
        <authorList>
            <person name="Grover C.E."/>
            <person name="Arick M.A. 2nd"/>
            <person name="Thrash A."/>
            <person name="Conover J.L."/>
            <person name="Sanders W.S."/>
            <person name="Peterson D.G."/>
            <person name="Frelichowski J.E."/>
            <person name="Scheffler J.A."/>
            <person name="Scheffler B.E."/>
            <person name="Wendel J.F."/>
        </authorList>
    </citation>
    <scope>NUCLEOTIDE SEQUENCE [LARGE SCALE GENOMIC DNA]</scope>
    <source>
        <strain evidence="2">27</strain>
        <tissue evidence="2">Leaf</tissue>
    </source>
</reference>
<dbReference type="EMBL" id="JABFAC010000009">
    <property type="protein sequence ID" value="MBA0624766.1"/>
    <property type="molecule type" value="Genomic_DNA"/>
</dbReference>
<feature type="region of interest" description="Disordered" evidence="1">
    <location>
        <begin position="193"/>
        <end position="233"/>
    </location>
</feature>
<feature type="compositionally biased region" description="Low complexity" evidence="1">
    <location>
        <begin position="73"/>
        <end position="85"/>
    </location>
</feature>
<evidence type="ECO:0000313" key="2">
    <source>
        <dbReference type="EMBL" id="MBA0624766.1"/>
    </source>
</evidence>
<evidence type="ECO:0000256" key="1">
    <source>
        <dbReference type="SAM" id="MobiDB-lite"/>
    </source>
</evidence>
<comment type="caution">
    <text evidence="2">The sequence shown here is derived from an EMBL/GenBank/DDBJ whole genome shotgun (WGS) entry which is preliminary data.</text>
</comment>
<accession>A0A7J8SGQ2</accession>
<dbReference type="Proteomes" id="UP000593561">
    <property type="component" value="Unassembled WGS sequence"/>
</dbReference>
<name>A0A7J8SGQ2_GOSDV</name>
<feature type="region of interest" description="Disordered" evidence="1">
    <location>
        <begin position="287"/>
        <end position="309"/>
    </location>
</feature>
<feature type="region of interest" description="Disordered" evidence="1">
    <location>
        <begin position="44"/>
        <end position="88"/>
    </location>
</feature>
<feature type="compositionally biased region" description="Low complexity" evidence="1">
    <location>
        <begin position="287"/>
        <end position="307"/>
    </location>
</feature>
<evidence type="ECO:0000313" key="3">
    <source>
        <dbReference type="Proteomes" id="UP000593561"/>
    </source>
</evidence>
<feature type="compositionally biased region" description="Polar residues" evidence="1">
    <location>
        <begin position="49"/>
        <end position="59"/>
    </location>
</feature>
<proteinExistence type="predicted"/>
<dbReference type="AlphaFoldDB" id="A0A7J8SGQ2"/>
<gene>
    <name evidence="2" type="ORF">Godav_010058</name>
</gene>
<keyword evidence="3" id="KW-1185">Reference proteome</keyword>
<feature type="non-terminal residue" evidence="2">
    <location>
        <position position="520"/>
    </location>
</feature>
<organism evidence="2 3">
    <name type="scientific">Gossypium davidsonii</name>
    <name type="common">Davidson's cotton</name>
    <name type="synonym">Gossypium klotzschianum subsp. davidsonii</name>
    <dbReference type="NCBI Taxonomy" id="34287"/>
    <lineage>
        <taxon>Eukaryota</taxon>
        <taxon>Viridiplantae</taxon>
        <taxon>Streptophyta</taxon>
        <taxon>Embryophyta</taxon>
        <taxon>Tracheophyta</taxon>
        <taxon>Spermatophyta</taxon>
        <taxon>Magnoliopsida</taxon>
        <taxon>eudicotyledons</taxon>
        <taxon>Gunneridae</taxon>
        <taxon>Pentapetalae</taxon>
        <taxon>rosids</taxon>
        <taxon>malvids</taxon>
        <taxon>Malvales</taxon>
        <taxon>Malvaceae</taxon>
        <taxon>Malvoideae</taxon>
        <taxon>Gossypium</taxon>
    </lineage>
</organism>